<reference evidence="2 3" key="1">
    <citation type="submission" date="2020-08" db="EMBL/GenBank/DDBJ databases">
        <title>Oceanospirillum sp. nov. isolated from marine sediment.</title>
        <authorList>
            <person name="Ji X."/>
        </authorList>
    </citation>
    <scope>NUCLEOTIDE SEQUENCE [LARGE SCALE GENOMIC DNA]</scope>
    <source>
        <strain evidence="2 3">D5</strain>
    </source>
</reference>
<keyword evidence="1" id="KW-0812">Transmembrane</keyword>
<name>A0A839IZ21_9GAMM</name>
<feature type="transmembrane region" description="Helical" evidence="1">
    <location>
        <begin position="9"/>
        <end position="29"/>
    </location>
</feature>
<protein>
    <submittedName>
        <fullName evidence="2">Uncharacterized protein</fullName>
    </submittedName>
</protein>
<dbReference type="EMBL" id="JACJFM010000051">
    <property type="protein sequence ID" value="MBB1489356.1"/>
    <property type="molecule type" value="Genomic_DNA"/>
</dbReference>
<comment type="caution">
    <text evidence="2">The sequence shown here is derived from an EMBL/GenBank/DDBJ whole genome shotgun (WGS) entry which is preliminary data.</text>
</comment>
<dbReference type="RefSeq" id="WP_182811440.1">
    <property type="nucleotide sequence ID" value="NZ_JACJFM010000051.1"/>
</dbReference>
<sequence length="92" mass="10217">MNFSIRNPWVIAGLLLMTVPSIIMMSAYWSELMDAQACITADQGFDYRTGECIQGNTIFVAFSERHPLLVNSGILLSMAGLIACLVGLYRRK</sequence>
<gene>
    <name evidence="2" type="ORF">H4O21_22355</name>
</gene>
<dbReference type="Proteomes" id="UP000565262">
    <property type="component" value="Unassembled WGS sequence"/>
</dbReference>
<evidence type="ECO:0000313" key="2">
    <source>
        <dbReference type="EMBL" id="MBB1489356.1"/>
    </source>
</evidence>
<feature type="transmembrane region" description="Helical" evidence="1">
    <location>
        <begin position="68"/>
        <end position="89"/>
    </location>
</feature>
<accession>A0A839IZ21</accession>
<keyword evidence="3" id="KW-1185">Reference proteome</keyword>
<keyword evidence="1" id="KW-0472">Membrane</keyword>
<evidence type="ECO:0000256" key="1">
    <source>
        <dbReference type="SAM" id="Phobius"/>
    </source>
</evidence>
<proteinExistence type="predicted"/>
<dbReference type="AlphaFoldDB" id="A0A839IZ21"/>
<organism evidence="2 3">
    <name type="scientific">Oceanospirillum sediminis</name>
    <dbReference type="NCBI Taxonomy" id="2760088"/>
    <lineage>
        <taxon>Bacteria</taxon>
        <taxon>Pseudomonadati</taxon>
        <taxon>Pseudomonadota</taxon>
        <taxon>Gammaproteobacteria</taxon>
        <taxon>Oceanospirillales</taxon>
        <taxon>Oceanospirillaceae</taxon>
        <taxon>Oceanospirillum</taxon>
    </lineage>
</organism>
<keyword evidence="1" id="KW-1133">Transmembrane helix</keyword>
<evidence type="ECO:0000313" key="3">
    <source>
        <dbReference type="Proteomes" id="UP000565262"/>
    </source>
</evidence>